<dbReference type="SUPFAM" id="SSF50800">
    <property type="entry name" value="PK beta-barrel domain-like"/>
    <property type="match status" value="1"/>
</dbReference>
<dbReference type="InterPro" id="IPR052353">
    <property type="entry name" value="Benzoxazolinone_Detox_Enz"/>
</dbReference>
<evidence type="ECO:0000313" key="3">
    <source>
        <dbReference type="Proteomes" id="UP000233343"/>
    </source>
</evidence>
<dbReference type="Proteomes" id="UP000233343">
    <property type="component" value="Unassembled WGS sequence"/>
</dbReference>
<dbReference type="GO" id="GO:0030151">
    <property type="term" value="F:molybdenum ion binding"/>
    <property type="evidence" value="ECO:0007669"/>
    <property type="project" value="InterPro"/>
</dbReference>
<dbReference type="RefSeq" id="WP_066199443.1">
    <property type="nucleotide sequence ID" value="NZ_JAFDQP010000002.1"/>
</dbReference>
<name>A0A2N0ZLE0_9BACI</name>
<protein>
    <submittedName>
        <fullName evidence="2">MOSC domain-containing protein</fullName>
    </submittedName>
</protein>
<sequence>MKLITLSVGKPKTHEWKGKTFESGIGKSKVVEAFLTKDAFIGDGVANPAFHGGPDRAVCLYSYEHYQYWKKEFNHHFELPAFGENICATGMLEKDVYIGDIFSLGEAEIQITQGRIPCSTISKHNNLDPLLPRIVETGYTGYFFKVLKEGKVNSHSRIELVDRVQTIMTVLEANKIILHKKRDKDALETLLQINELADDWKERLQKALKKF</sequence>
<dbReference type="InterPro" id="IPR005163">
    <property type="entry name" value="Tri_helical_YiiM-like"/>
</dbReference>
<organism evidence="2 3">
    <name type="scientific">Cytobacillus horneckiae</name>
    <dbReference type="NCBI Taxonomy" id="549687"/>
    <lineage>
        <taxon>Bacteria</taxon>
        <taxon>Bacillati</taxon>
        <taxon>Bacillota</taxon>
        <taxon>Bacilli</taxon>
        <taxon>Bacillales</taxon>
        <taxon>Bacillaceae</taxon>
        <taxon>Cytobacillus</taxon>
    </lineage>
</organism>
<dbReference type="Pfam" id="PF03475">
    <property type="entry name" value="YiiM_3-alpha"/>
    <property type="match status" value="1"/>
</dbReference>
<dbReference type="PANTHER" id="PTHR30212:SF2">
    <property type="entry name" value="PROTEIN YIIM"/>
    <property type="match status" value="1"/>
</dbReference>
<evidence type="ECO:0000259" key="1">
    <source>
        <dbReference type="PROSITE" id="PS51340"/>
    </source>
</evidence>
<accession>A0A2N0ZLE0</accession>
<dbReference type="PROSITE" id="PS51340">
    <property type="entry name" value="MOSC"/>
    <property type="match status" value="1"/>
</dbReference>
<reference evidence="2 3" key="1">
    <citation type="journal article" date="2010" name="Int. J. Syst. Evol. Microbiol.">
        <title>Bacillus horneckiae sp. nov., isolated from a spacecraft-assembly clean room.</title>
        <authorList>
            <person name="Vaishampayan P."/>
            <person name="Probst A."/>
            <person name="Krishnamurthi S."/>
            <person name="Ghosh S."/>
            <person name="Osman S."/>
            <person name="McDowall A."/>
            <person name="Ruckmani A."/>
            <person name="Mayilraj S."/>
            <person name="Venkateswaran K."/>
        </authorList>
    </citation>
    <scope>NUCLEOTIDE SEQUENCE [LARGE SCALE GENOMIC DNA]</scope>
    <source>
        <strain evidence="3">1PO1SC</strain>
    </source>
</reference>
<comment type="caution">
    <text evidence="2">The sequence shown here is derived from an EMBL/GenBank/DDBJ whole genome shotgun (WGS) entry which is preliminary data.</text>
</comment>
<keyword evidence="3" id="KW-1185">Reference proteome</keyword>
<gene>
    <name evidence="2" type="ORF">CWS20_04955</name>
</gene>
<dbReference type="InterPro" id="IPR005302">
    <property type="entry name" value="MoCF_Sase_C"/>
</dbReference>
<dbReference type="AlphaFoldDB" id="A0A2N0ZLE0"/>
<proteinExistence type="predicted"/>
<evidence type="ECO:0000313" key="2">
    <source>
        <dbReference type="EMBL" id="PKG30345.1"/>
    </source>
</evidence>
<dbReference type="GO" id="GO:0003824">
    <property type="term" value="F:catalytic activity"/>
    <property type="evidence" value="ECO:0007669"/>
    <property type="project" value="InterPro"/>
</dbReference>
<dbReference type="Pfam" id="PF03473">
    <property type="entry name" value="MOSC"/>
    <property type="match status" value="1"/>
</dbReference>
<dbReference type="GO" id="GO:0030170">
    <property type="term" value="F:pyridoxal phosphate binding"/>
    <property type="evidence" value="ECO:0007669"/>
    <property type="project" value="InterPro"/>
</dbReference>
<dbReference type="Gene3D" id="2.40.33.20">
    <property type="entry name" value="PK beta-barrel domain-like"/>
    <property type="match status" value="1"/>
</dbReference>
<dbReference type="PANTHER" id="PTHR30212">
    <property type="entry name" value="PROTEIN YIIM"/>
    <property type="match status" value="1"/>
</dbReference>
<dbReference type="InterPro" id="IPR011037">
    <property type="entry name" value="Pyrv_Knase-like_insert_dom_sf"/>
</dbReference>
<dbReference type="EMBL" id="PISD01000008">
    <property type="protein sequence ID" value="PKG30345.1"/>
    <property type="molecule type" value="Genomic_DNA"/>
</dbReference>
<feature type="domain" description="MOSC" evidence="1">
    <location>
        <begin position="29"/>
        <end position="161"/>
    </location>
</feature>